<dbReference type="OrthoDB" id="1684102at2759"/>
<feature type="region of interest" description="Disordered" evidence="1">
    <location>
        <begin position="326"/>
        <end position="388"/>
    </location>
</feature>
<sequence length="634" mass="69670">MARRSLCLAYYCSGHGYGHATRVSAFARHLLSEDEGNRPIIYIVSSAPEHVFADSIACGARYRFAEIDPVIVQPLAYRVDRKKSVEVLKKFLDKKEELLERERKWLIEVQAHGVLSDAAFLGCLAARAAGLPSVLITNFSFDSVYSYLSTPLRDVAPPRHPALEEHPTAAILDMISDDPIPHAELAPLVEQIHAGYRCADLLIRLPGHIPLPSFFTAPPLPSYEWVHVDTRQLRVDILESLKMSPDELALLPSLPWTPSVRRPKKVLKRSVVQAPLLVRPPTAESSVYTPEGRARLLESIGVPPELHDPAKTKILIVSFGGQVFRRPGSSHGSSSRASSRPHSRNASQEDIGKLVNPHPHSPLDYFAPTIDSEAGIQPSRPPPKQSTSNFAAHILPTNLSLSDTDLASLPACKSRLATPNHIWIPGAPPASKPLFSPSLQPSTVIIPQINTIPPTPAAAATFEFDEYEDVPQLLPDASWIAVVCGVSKEQWNNSLRGDKDEELPEGFYVAPRDVYMPDLTAVGDVLLGKLGYGTVSECVDACTPFVYVSRPLFIEEHGLRLLLDQEGTGLELAREAYEAGDWAAAVSEAFAKGKKAKDVKRLDMARGVGVDRREEEGRKLAGTVTDWVTEWWTD</sequence>
<dbReference type="PANTHER" id="PTHR38134">
    <property type="entry name" value="SLR1395 PROTEIN"/>
    <property type="match status" value="1"/>
</dbReference>
<dbReference type="Gene3D" id="3.40.50.2000">
    <property type="entry name" value="Glycogen Phosphorylase B"/>
    <property type="match status" value="1"/>
</dbReference>
<proteinExistence type="predicted"/>
<protein>
    <recommendedName>
        <fullName evidence="4">Glycosyltransferase</fullName>
    </recommendedName>
</protein>
<dbReference type="Proteomes" id="UP000807469">
    <property type="component" value="Unassembled WGS sequence"/>
</dbReference>
<feature type="compositionally biased region" description="Low complexity" evidence="1">
    <location>
        <begin position="326"/>
        <end position="346"/>
    </location>
</feature>
<reference evidence="2" key="1">
    <citation type="submission" date="2020-11" db="EMBL/GenBank/DDBJ databases">
        <authorList>
            <consortium name="DOE Joint Genome Institute"/>
            <person name="Ahrendt S."/>
            <person name="Riley R."/>
            <person name="Andreopoulos W."/>
            <person name="Labutti K."/>
            <person name="Pangilinan J."/>
            <person name="Ruiz-Duenas F.J."/>
            <person name="Barrasa J.M."/>
            <person name="Sanchez-Garcia M."/>
            <person name="Camarero S."/>
            <person name="Miyauchi S."/>
            <person name="Serrano A."/>
            <person name="Linde D."/>
            <person name="Babiker R."/>
            <person name="Drula E."/>
            <person name="Ayuso-Fernandez I."/>
            <person name="Pacheco R."/>
            <person name="Padilla G."/>
            <person name="Ferreira P."/>
            <person name="Barriuso J."/>
            <person name="Kellner H."/>
            <person name="Castanera R."/>
            <person name="Alfaro M."/>
            <person name="Ramirez L."/>
            <person name="Pisabarro A.G."/>
            <person name="Kuo A."/>
            <person name="Tritt A."/>
            <person name="Lipzen A."/>
            <person name="He G."/>
            <person name="Yan M."/>
            <person name="Ng V."/>
            <person name="Cullen D."/>
            <person name="Martin F."/>
            <person name="Rosso M.-N."/>
            <person name="Henrissat B."/>
            <person name="Hibbett D."/>
            <person name="Martinez A.T."/>
            <person name="Grigoriev I.V."/>
        </authorList>
    </citation>
    <scope>NUCLEOTIDE SEQUENCE</scope>
    <source>
        <strain evidence="2">CIRM-BRFM 674</strain>
    </source>
</reference>
<dbReference type="PANTHER" id="PTHR38134:SF2">
    <property type="entry name" value="GALACTOKINASE"/>
    <property type="match status" value="1"/>
</dbReference>
<evidence type="ECO:0000313" key="3">
    <source>
        <dbReference type="Proteomes" id="UP000807469"/>
    </source>
</evidence>
<name>A0A9P6D6Z3_9AGAR</name>
<accession>A0A9P6D6Z3</accession>
<dbReference type="InterPro" id="IPR053205">
    <property type="entry name" value="GHMP_kinase_L-arabinokinase"/>
</dbReference>
<keyword evidence="3" id="KW-1185">Reference proteome</keyword>
<gene>
    <name evidence="2" type="ORF">BDN70DRAFT_871569</name>
</gene>
<comment type="caution">
    <text evidence="2">The sequence shown here is derived from an EMBL/GenBank/DDBJ whole genome shotgun (WGS) entry which is preliminary data.</text>
</comment>
<dbReference type="AlphaFoldDB" id="A0A9P6D6Z3"/>
<organism evidence="2 3">
    <name type="scientific">Pholiota conissans</name>
    <dbReference type="NCBI Taxonomy" id="109636"/>
    <lineage>
        <taxon>Eukaryota</taxon>
        <taxon>Fungi</taxon>
        <taxon>Dikarya</taxon>
        <taxon>Basidiomycota</taxon>
        <taxon>Agaricomycotina</taxon>
        <taxon>Agaricomycetes</taxon>
        <taxon>Agaricomycetidae</taxon>
        <taxon>Agaricales</taxon>
        <taxon>Agaricineae</taxon>
        <taxon>Strophariaceae</taxon>
        <taxon>Pholiota</taxon>
    </lineage>
</organism>
<evidence type="ECO:0008006" key="4">
    <source>
        <dbReference type="Google" id="ProtNLM"/>
    </source>
</evidence>
<dbReference type="EMBL" id="MU155137">
    <property type="protein sequence ID" value="KAF9485183.1"/>
    <property type="molecule type" value="Genomic_DNA"/>
</dbReference>
<evidence type="ECO:0000256" key="1">
    <source>
        <dbReference type="SAM" id="MobiDB-lite"/>
    </source>
</evidence>
<evidence type="ECO:0000313" key="2">
    <source>
        <dbReference type="EMBL" id="KAF9485183.1"/>
    </source>
</evidence>